<keyword evidence="2" id="KW-0479">Metal-binding</keyword>
<feature type="chain" id="PRO_5046519201" description="Superoxide dismutase [Cu-Zn]" evidence="3">
    <location>
        <begin position="20"/>
        <end position="172"/>
    </location>
</feature>
<name>A0ABW4N9B8_9CAUL</name>
<dbReference type="InterPro" id="IPR001424">
    <property type="entry name" value="SOD_Cu_Zn_dom"/>
</dbReference>
<evidence type="ECO:0000313" key="6">
    <source>
        <dbReference type="Proteomes" id="UP001597237"/>
    </source>
</evidence>
<sequence length="172" mass="17598">MRTPIAALAVLALAAPAFAQTAAAPLHVELKNNAGASVGHAMISEAPNGVLMRVEAKGLPPGWHGLHFHEKADCSKSDFTSAGGHVHDKPTMVHGLLNPDANEAGDLPNLFVARDGTANAEFFSTYVSLKASGKVQLADADGSALVIHASPDDHKTQPIGGAGARIACGAIK</sequence>
<keyword evidence="6" id="KW-1185">Reference proteome</keyword>
<dbReference type="InterPro" id="IPR024134">
    <property type="entry name" value="SOD_Cu/Zn_/chaperone"/>
</dbReference>
<comment type="cofactor">
    <cofactor evidence="2">
        <name>Zn(2+)</name>
        <dbReference type="ChEBI" id="CHEBI:29105"/>
    </cofactor>
    <text evidence="2">Binds 1 zinc ion per subunit.</text>
</comment>
<evidence type="ECO:0000313" key="5">
    <source>
        <dbReference type="EMBL" id="MFD1785285.1"/>
    </source>
</evidence>
<evidence type="ECO:0000256" key="2">
    <source>
        <dbReference type="RuleBase" id="RU000393"/>
    </source>
</evidence>
<keyword evidence="2" id="KW-0186">Copper</keyword>
<dbReference type="InterPro" id="IPR036423">
    <property type="entry name" value="SOD-like_Cu/Zn_dom_sf"/>
</dbReference>
<feature type="domain" description="Superoxide dismutase copper/zinc binding" evidence="4">
    <location>
        <begin position="39"/>
        <end position="171"/>
    </location>
</feature>
<keyword evidence="2" id="KW-0560">Oxidoreductase</keyword>
<proteinExistence type="inferred from homology"/>
<dbReference type="SUPFAM" id="SSF49329">
    <property type="entry name" value="Cu,Zn superoxide dismutase-like"/>
    <property type="match status" value="1"/>
</dbReference>
<accession>A0ABW4N9B8</accession>
<organism evidence="5 6">
    <name type="scientific">Phenylobacterium terrae</name>
    <dbReference type="NCBI Taxonomy" id="2665495"/>
    <lineage>
        <taxon>Bacteria</taxon>
        <taxon>Pseudomonadati</taxon>
        <taxon>Pseudomonadota</taxon>
        <taxon>Alphaproteobacteria</taxon>
        <taxon>Caulobacterales</taxon>
        <taxon>Caulobacteraceae</taxon>
        <taxon>Phenylobacterium</taxon>
    </lineage>
</organism>
<feature type="signal peptide" evidence="3">
    <location>
        <begin position="1"/>
        <end position="19"/>
    </location>
</feature>
<dbReference type="Gene3D" id="2.60.40.200">
    <property type="entry name" value="Superoxide dismutase, copper/zinc binding domain"/>
    <property type="match status" value="1"/>
</dbReference>
<gene>
    <name evidence="5" type="ORF">ACFSC0_17930</name>
</gene>
<protein>
    <recommendedName>
        <fullName evidence="2">Superoxide dismutase [Cu-Zn]</fullName>
        <ecNumber evidence="2">1.15.1.1</ecNumber>
    </recommendedName>
</protein>
<keyword evidence="3" id="KW-0732">Signal</keyword>
<evidence type="ECO:0000256" key="3">
    <source>
        <dbReference type="SAM" id="SignalP"/>
    </source>
</evidence>
<dbReference type="CDD" id="cd00305">
    <property type="entry name" value="Cu-Zn_Superoxide_Dismutase"/>
    <property type="match status" value="1"/>
</dbReference>
<dbReference type="PANTHER" id="PTHR10003">
    <property type="entry name" value="SUPEROXIDE DISMUTASE CU-ZN -RELATED"/>
    <property type="match status" value="1"/>
</dbReference>
<evidence type="ECO:0000256" key="1">
    <source>
        <dbReference type="ARBA" id="ARBA00010457"/>
    </source>
</evidence>
<dbReference type="EC" id="1.15.1.1" evidence="2"/>
<evidence type="ECO:0000259" key="4">
    <source>
        <dbReference type="Pfam" id="PF00080"/>
    </source>
</evidence>
<comment type="similarity">
    <text evidence="1 2">Belongs to the Cu-Zn superoxide dismutase family.</text>
</comment>
<dbReference type="EMBL" id="JBHUEY010000006">
    <property type="protein sequence ID" value="MFD1785285.1"/>
    <property type="molecule type" value="Genomic_DNA"/>
</dbReference>
<comment type="caution">
    <text evidence="5">The sequence shown here is derived from an EMBL/GenBank/DDBJ whole genome shotgun (WGS) entry which is preliminary data.</text>
</comment>
<comment type="function">
    <text evidence="2">Destroys radicals which are normally produced within the cells and which are toxic to biological systems.</text>
</comment>
<dbReference type="Proteomes" id="UP001597237">
    <property type="component" value="Unassembled WGS sequence"/>
</dbReference>
<dbReference type="RefSeq" id="WP_377282237.1">
    <property type="nucleotide sequence ID" value="NZ_JBHRSI010000005.1"/>
</dbReference>
<dbReference type="InterPro" id="IPR018152">
    <property type="entry name" value="SOD_Cu/Zn_BS"/>
</dbReference>
<dbReference type="PROSITE" id="PS00332">
    <property type="entry name" value="SOD_CU_ZN_2"/>
    <property type="match status" value="1"/>
</dbReference>
<dbReference type="Pfam" id="PF00080">
    <property type="entry name" value="Sod_Cu"/>
    <property type="match status" value="1"/>
</dbReference>
<reference evidence="6" key="1">
    <citation type="journal article" date="2019" name="Int. J. Syst. Evol. Microbiol.">
        <title>The Global Catalogue of Microorganisms (GCM) 10K type strain sequencing project: providing services to taxonomists for standard genome sequencing and annotation.</title>
        <authorList>
            <consortium name="The Broad Institute Genomics Platform"/>
            <consortium name="The Broad Institute Genome Sequencing Center for Infectious Disease"/>
            <person name="Wu L."/>
            <person name="Ma J."/>
        </authorList>
    </citation>
    <scope>NUCLEOTIDE SEQUENCE [LARGE SCALE GENOMIC DNA]</scope>
    <source>
        <strain evidence="6">DFY28</strain>
    </source>
</reference>
<comment type="cofactor">
    <cofactor evidence="2">
        <name>Cu cation</name>
        <dbReference type="ChEBI" id="CHEBI:23378"/>
    </cofactor>
    <text evidence="2">Binds 1 copper ion per subunit.</text>
</comment>
<comment type="catalytic activity">
    <reaction evidence="2">
        <text>2 superoxide + 2 H(+) = H2O2 + O2</text>
        <dbReference type="Rhea" id="RHEA:20696"/>
        <dbReference type="ChEBI" id="CHEBI:15378"/>
        <dbReference type="ChEBI" id="CHEBI:15379"/>
        <dbReference type="ChEBI" id="CHEBI:16240"/>
        <dbReference type="ChEBI" id="CHEBI:18421"/>
        <dbReference type="EC" id="1.15.1.1"/>
    </reaction>
</comment>
<keyword evidence="2" id="KW-0862">Zinc</keyword>